<evidence type="ECO:0000313" key="2">
    <source>
        <dbReference type="Proteomes" id="UP001164743"/>
    </source>
</evidence>
<dbReference type="EMBL" id="CP110421">
    <property type="protein sequence ID" value="WAQ80663.1"/>
    <property type="molecule type" value="Genomic_DNA"/>
</dbReference>
<organism evidence="1 2">
    <name type="scientific">Puccinia triticina</name>
    <dbReference type="NCBI Taxonomy" id="208348"/>
    <lineage>
        <taxon>Eukaryota</taxon>
        <taxon>Fungi</taxon>
        <taxon>Dikarya</taxon>
        <taxon>Basidiomycota</taxon>
        <taxon>Pucciniomycotina</taxon>
        <taxon>Pucciniomycetes</taxon>
        <taxon>Pucciniales</taxon>
        <taxon>Pucciniaceae</taxon>
        <taxon>Puccinia</taxon>
    </lineage>
</organism>
<dbReference type="GeneID" id="77805953"/>
<proteinExistence type="predicted"/>
<reference evidence="1" key="1">
    <citation type="submission" date="2022-10" db="EMBL/GenBank/DDBJ databases">
        <title>Puccinia triticina Genome sequencing and assembly.</title>
        <authorList>
            <person name="Li C."/>
        </authorList>
    </citation>
    <scope>NUCLEOTIDE SEQUENCE</scope>
    <source>
        <strain evidence="1">Pt15</strain>
    </source>
</reference>
<evidence type="ECO:0000313" key="1">
    <source>
        <dbReference type="EMBL" id="WAQ80663.1"/>
    </source>
</evidence>
<protein>
    <submittedName>
        <fullName evidence="1">Uncharacterized protein</fullName>
    </submittedName>
</protein>
<dbReference type="RefSeq" id="XP_053016218.1">
    <property type="nucleotide sequence ID" value="XM_053165202.1"/>
</dbReference>
<gene>
    <name evidence="1" type="ORF">PtA15_1A1</name>
</gene>
<name>A0ABY7C675_9BASI</name>
<sequence>MAIFAPHIHGLLISSVTANGGDTNRIKLWSNILSFSLSKKEANLFRAYQNLNPIEIDPNNLAGSILKYCDTIAKLKSLDQSPDKHQTAHMILKKIPSSLSSIQDAIISTGQSSTVVTYNLVLDMLDNKAKTLSWPQPRPQVKFKNNTESNAASALLTYQCSDGKHNPAAKHSKVQCFAQASKEARGIL</sequence>
<dbReference type="Proteomes" id="UP001164743">
    <property type="component" value="Chromosome 1A"/>
</dbReference>
<keyword evidence="2" id="KW-1185">Reference proteome</keyword>
<accession>A0ABY7C675</accession>